<accession>A0AA87LSQ6</accession>
<gene>
    <name evidence="1" type="ORF">A1A1_02350</name>
</gene>
<dbReference type="RefSeq" id="WP_006828488.1">
    <property type="nucleotide sequence ID" value="NZ_AJYB01000009.1"/>
</dbReference>
<proteinExistence type="predicted"/>
<sequence length="171" mass="19913">MKKLIAFQGLSQHDTTVHAKYRSSACGPVTVAAIMQYHEEPEVGIDQLYRLLGSTRIGLFTWRLLRNFHKVGGKRYKVAKVRSIEAVKVELLAGRPLAMKFDRYFTFQWFSKPPYSYHWVPLVGFEQTAKDLTLYFHDNGQKNRPSKMRTVSYQENRKVLTFVKITPKGRQ</sequence>
<reference evidence="1 2" key="1">
    <citation type="journal article" date="2012" name="J. Bacteriol.">
        <title>Genome Sequence of the Antarctic Psychrophile Bacterium Planococcus antarcticus DSM 14505.</title>
        <authorList>
            <person name="Margolles A."/>
            <person name="Gueimonde M."/>
            <person name="Sanchez B."/>
        </authorList>
    </citation>
    <scope>NUCLEOTIDE SEQUENCE [LARGE SCALE GENOMIC DNA]</scope>
    <source>
        <strain evidence="1 2">DSM 14505</strain>
    </source>
</reference>
<comment type="caution">
    <text evidence="1">The sequence shown here is derived from an EMBL/GenBank/DDBJ whole genome shotgun (WGS) entry which is preliminary data.</text>
</comment>
<dbReference type="Proteomes" id="UP000004725">
    <property type="component" value="Unassembled WGS sequence"/>
</dbReference>
<dbReference type="AlphaFoldDB" id="A0AA87LSQ6"/>
<dbReference type="Gene3D" id="3.90.70.10">
    <property type="entry name" value="Cysteine proteinases"/>
    <property type="match status" value="1"/>
</dbReference>
<organism evidence="1 2">
    <name type="scientific">Planococcus antarcticus DSM 14505</name>
    <dbReference type="NCBI Taxonomy" id="1185653"/>
    <lineage>
        <taxon>Bacteria</taxon>
        <taxon>Bacillati</taxon>
        <taxon>Bacillota</taxon>
        <taxon>Bacilli</taxon>
        <taxon>Bacillales</taxon>
        <taxon>Caryophanaceae</taxon>
        <taxon>Planococcus</taxon>
    </lineage>
</organism>
<evidence type="ECO:0000313" key="2">
    <source>
        <dbReference type="Proteomes" id="UP000004725"/>
    </source>
</evidence>
<evidence type="ECO:0000313" key="1">
    <source>
        <dbReference type="EMBL" id="EIM08128.1"/>
    </source>
</evidence>
<dbReference type="EMBL" id="AJYB01000009">
    <property type="protein sequence ID" value="EIM08128.1"/>
    <property type="molecule type" value="Genomic_DNA"/>
</dbReference>
<evidence type="ECO:0008006" key="3">
    <source>
        <dbReference type="Google" id="ProtNLM"/>
    </source>
</evidence>
<name>A0AA87LSQ6_9BACL</name>
<protein>
    <recommendedName>
        <fullName evidence="3">Peptidase C39-like domain-containing protein</fullName>
    </recommendedName>
</protein>